<dbReference type="FunFam" id="1.20.1060.10:FF:000001">
    <property type="entry name" value="DNA polymerase I"/>
    <property type="match status" value="1"/>
</dbReference>
<dbReference type="Gene3D" id="1.20.1060.10">
    <property type="entry name" value="Taq DNA Polymerase, Chain T, domain 4"/>
    <property type="match status" value="1"/>
</dbReference>
<evidence type="ECO:0000256" key="12">
    <source>
        <dbReference type="ARBA" id="ARBA00022932"/>
    </source>
</evidence>
<dbReference type="InterPro" id="IPR020045">
    <property type="entry name" value="DNA_polI_H3TH"/>
</dbReference>
<dbReference type="InterPro" id="IPR002421">
    <property type="entry name" value="5-3_exonuclease"/>
</dbReference>
<dbReference type="FunFam" id="1.10.150.20:FF:000003">
    <property type="entry name" value="DNA polymerase I"/>
    <property type="match status" value="1"/>
</dbReference>
<keyword evidence="14 17" id="KW-0234">DNA repair</keyword>
<accession>A0AB74DQP4</accession>
<dbReference type="InterPro" id="IPR054690">
    <property type="entry name" value="DNA_polI_exonuclease"/>
</dbReference>
<evidence type="ECO:0000259" key="18">
    <source>
        <dbReference type="SMART" id="SM00474"/>
    </source>
</evidence>
<dbReference type="CDD" id="cd09859">
    <property type="entry name" value="PIN_53EXO"/>
    <property type="match status" value="1"/>
</dbReference>
<dbReference type="GO" id="GO:0008409">
    <property type="term" value="F:5'-3' exonuclease activity"/>
    <property type="evidence" value="ECO:0007669"/>
    <property type="project" value="InterPro"/>
</dbReference>
<feature type="domain" description="3'-5' exonuclease" evidence="18">
    <location>
        <begin position="330"/>
        <end position="494"/>
    </location>
</feature>
<dbReference type="SUPFAM" id="SSF53098">
    <property type="entry name" value="Ribonuclease H-like"/>
    <property type="match status" value="1"/>
</dbReference>
<comment type="catalytic activity">
    <reaction evidence="15 17">
        <text>DNA(n) + a 2'-deoxyribonucleoside 5'-triphosphate = DNA(n+1) + diphosphate</text>
        <dbReference type="Rhea" id="RHEA:22508"/>
        <dbReference type="Rhea" id="RHEA-COMP:17339"/>
        <dbReference type="Rhea" id="RHEA-COMP:17340"/>
        <dbReference type="ChEBI" id="CHEBI:33019"/>
        <dbReference type="ChEBI" id="CHEBI:61560"/>
        <dbReference type="ChEBI" id="CHEBI:173112"/>
        <dbReference type="EC" id="2.7.7.7"/>
    </reaction>
</comment>
<dbReference type="InterPro" id="IPR043502">
    <property type="entry name" value="DNA/RNA_pol_sf"/>
</dbReference>
<evidence type="ECO:0000256" key="11">
    <source>
        <dbReference type="ARBA" id="ARBA00022839"/>
    </source>
</evidence>
<dbReference type="InterPro" id="IPR019760">
    <property type="entry name" value="DNA-dir_DNA_pol_A_CS"/>
</dbReference>
<dbReference type="InterPro" id="IPR018320">
    <property type="entry name" value="DNA_polymerase_1"/>
</dbReference>
<evidence type="ECO:0000256" key="1">
    <source>
        <dbReference type="ARBA" id="ARBA00007705"/>
    </source>
</evidence>
<dbReference type="InterPro" id="IPR036279">
    <property type="entry name" value="5-3_exonuclease_C_sf"/>
</dbReference>
<evidence type="ECO:0000313" key="22">
    <source>
        <dbReference type="Proteomes" id="UP000280406"/>
    </source>
</evidence>
<dbReference type="GO" id="GO:0006302">
    <property type="term" value="P:double-strand break repair"/>
    <property type="evidence" value="ECO:0007669"/>
    <property type="project" value="TreeGrafter"/>
</dbReference>
<evidence type="ECO:0000256" key="9">
    <source>
        <dbReference type="ARBA" id="ARBA00022763"/>
    </source>
</evidence>
<keyword evidence="11" id="KW-0269">Exonuclease</keyword>
<dbReference type="SMART" id="SM00279">
    <property type="entry name" value="HhH2"/>
    <property type="match status" value="1"/>
</dbReference>
<evidence type="ECO:0000256" key="3">
    <source>
        <dbReference type="ARBA" id="ARBA00012417"/>
    </source>
</evidence>
<keyword evidence="7 17" id="KW-0235">DNA replication</keyword>
<dbReference type="Gene3D" id="3.40.50.1010">
    <property type="entry name" value="5'-nuclease"/>
    <property type="match status" value="1"/>
</dbReference>
<dbReference type="SUPFAM" id="SSF56672">
    <property type="entry name" value="DNA/RNA polymerases"/>
    <property type="match status" value="1"/>
</dbReference>
<organism evidence="21 22">
    <name type="scientific">Streptococcus sanguinis</name>
    <dbReference type="NCBI Taxonomy" id="1305"/>
    <lineage>
        <taxon>Bacteria</taxon>
        <taxon>Bacillati</taxon>
        <taxon>Bacillota</taxon>
        <taxon>Bacilli</taxon>
        <taxon>Lactobacillales</taxon>
        <taxon>Streptococcaceae</taxon>
        <taxon>Streptococcus</taxon>
    </lineage>
</organism>
<sequence length="906" mass="102758">MDLRTLFTLFHAAFSVFVRLSCYNKPMEKKNKLLLIDGSSVAFRAFFALYNQIDRFKSPSGLHTNAIYGFHLMLNHLLERVQPTHVLVAFDAGKTTFRTEMYADYKAGRAKTPDEFREQLPFIREMLQHLGIHYYDLAQYEADDIIGTLDKMAEKTAVPYDVTIVSGDKDLIQLTDDNTVVEISKKGVAEFEEFTPAYLMEKMGITPEQFIDLKALMGDQSDNIPGVTKIGEKTGLKLLLEYGSLENLYENIDQLKASKMKENLINDKDKAFLSKTLATINTQAPIEIGLDDLVYKGPQVENLSRFYDEMGFKQLKAQLGTGQEPVEVKPIEFTKVTEVTEDMLAPEQFFYFEILGDNYHKEEIVGLAWGDSRQIYVGTSDLLQQPLFQEFLTKTALKTYDLKRAKVLLSHYGIELPAASFDARLAKYLLSTVEDNELATIARLYGQTILPTDDEVYGKGAKRVLPEQEQLFEHLARKVQVLLETEEPMKAQLHAHDQLDLLLEMEQPLAFVLAKMEIAGIKVERETLQGMQVENEKTLESLTQEIYDLAGQEFNINSPKQLGTILFEDMGLPLEYTKKTKTGYSTAVDVLERLAPIAPIVSKILEYRQISKLQSTYIIGLQEAIAADGKIHTRYVQDLTQTGRLSSVDPNLQNIPVRLEQGRLIRKAFVPEWADSVLLSSDYSQIELRVLAHISQDEHLIAAFQHGEDIHTATAMRVFGIEKAEDVTPNDRRNAKAVNFGVVYGISDFGLANNLGISRKAAKDYIQTYFERFPGIKNYMETIVREARDKGYVETIYHRRRSLPDINSRNFNIRNFAERTAINSPIQGSAADILKVAMINLDRALTEKNFKSRMLLQVHDEIVLEVPNDELTAVRQLVKETMEAAIELAVPLVADENAGQTWYEAK</sequence>
<dbReference type="Gene3D" id="3.30.420.10">
    <property type="entry name" value="Ribonuclease H-like superfamily/Ribonuclease H"/>
    <property type="match status" value="1"/>
</dbReference>
<dbReference type="AlphaFoldDB" id="A0AB74DQP4"/>
<dbReference type="SMART" id="SM00474">
    <property type="entry name" value="35EXOc"/>
    <property type="match status" value="1"/>
</dbReference>
<evidence type="ECO:0000256" key="14">
    <source>
        <dbReference type="ARBA" id="ARBA00023204"/>
    </source>
</evidence>
<gene>
    <name evidence="17 21" type="primary">polA</name>
    <name evidence="21" type="ORF">D8869_11365</name>
</gene>
<reference evidence="21 22" key="1">
    <citation type="submission" date="2018-11" db="EMBL/GenBank/DDBJ databases">
        <title>Species Designations Belie Phenotypic and Genotypic Heterogeneity in Oral Streptococci.</title>
        <authorList>
            <person name="Velsko I."/>
        </authorList>
    </citation>
    <scope>NUCLEOTIDE SEQUENCE [LARGE SCALE GENOMIC DNA]</scope>
    <source>
        <strain evidence="21 22">BCC37</strain>
    </source>
</reference>
<dbReference type="InterPro" id="IPR020046">
    <property type="entry name" value="5-3_exonucl_a-hlix_arch_N"/>
</dbReference>
<dbReference type="InterPro" id="IPR029060">
    <property type="entry name" value="PIN-like_dom_sf"/>
</dbReference>
<feature type="domain" description="5'-3' exonuclease" evidence="19">
    <location>
        <begin position="31"/>
        <end position="296"/>
    </location>
</feature>
<dbReference type="FunFam" id="1.10.150.20:FF:000002">
    <property type="entry name" value="DNA polymerase I"/>
    <property type="match status" value="1"/>
</dbReference>
<dbReference type="Pfam" id="PF02739">
    <property type="entry name" value="5_3_exonuc_N"/>
    <property type="match status" value="1"/>
</dbReference>
<dbReference type="InterPro" id="IPR001098">
    <property type="entry name" value="DNA-dir_DNA_pol_A_palm_dom"/>
</dbReference>
<keyword evidence="6 17" id="KW-0548">Nucleotidyltransferase</keyword>
<evidence type="ECO:0000256" key="10">
    <source>
        <dbReference type="ARBA" id="ARBA00022801"/>
    </source>
</evidence>
<keyword evidence="13 17" id="KW-0238">DNA-binding</keyword>
<dbReference type="SMART" id="SM00475">
    <property type="entry name" value="53EXOc"/>
    <property type="match status" value="1"/>
</dbReference>
<dbReference type="InterPro" id="IPR012337">
    <property type="entry name" value="RNaseH-like_sf"/>
</dbReference>
<dbReference type="PANTHER" id="PTHR10133:SF27">
    <property type="entry name" value="DNA POLYMERASE NU"/>
    <property type="match status" value="1"/>
</dbReference>
<protein>
    <recommendedName>
        <fullName evidence="4 16">DNA polymerase I</fullName>
        <ecNumber evidence="3 16">2.7.7.7</ecNumber>
    </recommendedName>
</protein>
<dbReference type="Pfam" id="PF22619">
    <property type="entry name" value="DNA_polI_exo1"/>
    <property type="match status" value="1"/>
</dbReference>
<evidence type="ECO:0000256" key="6">
    <source>
        <dbReference type="ARBA" id="ARBA00022695"/>
    </source>
</evidence>
<keyword evidence="9 17" id="KW-0227">DNA damage</keyword>
<keyword evidence="8" id="KW-0540">Nuclease</keyword>
<comment type="subunit">
    <text evidence="2 17">Single-chain monomer with multiple functions.</text>
</comment>
<evidence type="ECO:0000259" key="20">
    <source>
        <dbReference type="SMART" id="SM00482"/>
    </source>
</evidence>
<dbReference type="Gene3D" id="1.10.150.20">
    <property type="entry name" value="5' to 3' exonuclease, C-terminal subdomain"/>
    <property type="match status" value="2"/>
</dbReference>
<evidence type="ECO:0000256" key="16">
    <source>
        <dbReference type="NCBIfam" id="TIGR00593"/>
    </source>
</evidence>
<evidence type="ECO:0000256" key="7">
    <source>
        <dbReference type="ARBA" id="ARBA00022705"/>
    </source>
</evidence>
<evidence type="ECO:0000256" key="4">
    <source>
        <dbReference type="ARBA" id="ARBA00020311"/>
    </source>
</evidence>
<evidence type="ECO:0000313" key="21">
    <source>
        <dbReference type="EMBL" id="RSI51036.1"/>
    </source>
</evidence>
<proteinExistence type="inferred from homology"/>
<dbReference type="GO" id="GO:0008408">
    <property type="term" value="F:3'-5' exonuclease activity"/>
    <property type="evidence" value="ECO:0007669"/>
    <property type="project" value="InterPro"/>
</dbReference>
<dbReference type="InterPro" id="IPR002562">
    <property type="entry name" value="3'-5'_exonuclease_dom"/>
</dbReference>
<dbReference type="CDD" id="cd08637">
    <property type="entry name" value="DNA_pol_A_pol_I_C"/>
    <property type="match status" value="1"/>
</dbReference>
<dbReference type="GO" id="GO:0003677">
    <property type="term" value="F:DNA binding"/>
    <property type="evidence" value="ECO:0007669"/>
    <property type="project" value="UniProtKB-UniRule"/>
</dbReference>
<comment type="caution">
    <text evidence="21">The sequence shown here is derived from an EMBL/GenBank/DDBJ whole genome shotgun (WGS) entry which is preliminary data.</text>
</comment>
<comment type="similarity">
    <text evidence="1 17">Belongs to the DNA polymerase type-A family.</text>
</comment>
<dbReference type="PANTHER" id="PTHR10133">
    <property type="entry name" value="DNA POLYMERASE I"/>
    <property type="match status" value="1"/>
</dbReference>
<dbReference type="EC" id="2.7.7.7" evidence="3 16"/>
<dbReference type="InterPro" id="IPR036397">
    <property type="entry name" value="RNaseH_sf"/>
</dbReference>
<dbReference type="FunFam" id="3.40.50.1010:FF:000001">
    <property type="entry name" value="DNA polymerase I"/>
    <property type="match status" value="1"/>
</dbReference>
<dbReference type="GO" id="GO:0003887">
    <property type="term" value="F:DNA-directed DNA polymerase activity"/>
    <property type="evidence" value="ECO:0007669"/>
    <property type="project" value="UniProtKB-UniRule"/>
</dbReference>
<dbReference type="Proteomes" id="UP000280406">
    <property type="component" value="Unassembled WGS sequence"/>
</dbReference>
<dbReference type="Pfam" id="PF00476">
    <property type="entry name" value="DNA_pol_A"/>
    <property type="match status" value="1"/>
</dbReference>
<dbReference type="CDD" id="cd09898">
    <property type="entry name" value="H3TH_53EXO"/>
    <property type="match status" value="1"/>
</dbReference>
<keyword evidence="12 17" id="KW-0239">DNA-directed DNA polymerase</keyword>
<dbReference type="CDD" id="cd06140">
    <property type="entry name" value="DNA_polA_I_Bacillus_like_exo"/>
    <property type="match status" value="1"/>
</dbReference>
<dbReference type="SMART" id="SM00482">
    <property type="entry name" value="POLAc"/>
    <property type="match status" value="1"/>
</dbReference>
<dbReference type="InterPro" id="IPR002298">
    <property type="entry name" value="DNA_polymerase_A"/>
</dbReference>
<dbReference type="PRINTS" id="PR00868">
    <property type="entry name" value="DNAPOLI"/>
</dbReference>
<evidence type="ECO:0000256" key="5">
    <source>
        <dbReference type="ARBA" id="ARBA00022679"/>
    </source>
</evidence>
<keyword evidence="10" id="KW-0378">Hydrolase</keyword>
<dbReference type="GO" id="GO:0006261">
    <property type="term" value="P:DNA-templated DNA replication"/>
    <property type="evidence" value="ECO:0007669"/>
    <property type="project" value="UniProtKB-UniRule"/>
</dbReference>
<dbReference type="EMBL" id="RJND01000010">
    <property type="protein sequence ID" value="RSI51036.1"/>
    <property type="molecule type" value="Genomic_DNA"/>
</dbReference>
<dbReference type="SUPFAM" id="SSF47807">
    <property type="entry name" value="5' to 3' exonuclease, C-terminal subdomain"/>
    <property type="match status" value="1"/>
</dbReference>
<dbReference type="SUPFAM" id="SSF88723">
    <property type="entry name" value="PIN domain-like"/>
    <property type="match status" value="1"/>
</dbReference>
<dbReference type="InterPro" id="IPR008918">
    <property type="entry name" value="HhH2"/>
</dbReference>
<dbReference type="NCBIfam" id="TIGR00593">
    <property type="entry name" value="pola"/>
    <property type="match status" value="1"/>
</dbReference>
<dbReference type="Gene3D" id="3.30.70.370">
    <property type="match status" value="1"/>
</dbReference>
<evidence type="ECO:0000259" key="19">
    <source>
        <dbReference type="SMART" id="SM00475"/>
    </source>
</evidence>
<evidence type="ECO:0000256" key="8">
    <source>
        <dbReference type="ARBA" id="ARBA00022722"/>
    </source>
</evidence>
<keyword evidence="5 17" id="KW-0808">Transferase</keyword>
<evidence type="ECO:0000256" key="17">
    <source>
        <dbReference type="RuleBase" id="RU004460"/>
    </source>
</evidence>
<evidence type="ECO:0000256" key="13">
    <source>
        <dbReference type="ARBA" id="ARBA00023125"/>
    </source>
</evidence>
<name>A0AB74DQP4_STRSA</name>
<dbReference type="Pfam" id="PF01367">
    <property type="entry name" value="5_3_exonuc"/>
    <property type="match status" value="1"/>
</dbReference>
<dbReference type="NCBIfam" id="NF004397">
    <property type="entry name" value="PRK05755.1"/>
    <property type="match status" value="1"/>
</dbReference>
<evidence type="ECO:0000256" key="15">
    <source>
        <dbReference type="ARBA" id="ARBA00049244"/>
    </source>
</evidence>
<feature type="domain" description="DNA-directed DNA polymerase family A palm" evidence="20">
    <location>
        <begin position="662"/>
        <end position="870"/>
    </location>
</feature>
<evidence type="ECO:0000256" key="2">
    <source>
        <dbReference type="ARBA" id="ARBA00011541"/>
    </source>
</evidence>
<dbReference type="PROSITE" id="PS00447">
    <property type="entry name" value="DNA_POLYMERASE_A"/>
    <property type="match status" value="1"/>
</dbReference>